<protein>
    <recommendedName>
        <fullName evidence="5">Radical SAM core domain-containing protein</fullName>
    </recommendedName>
</protein>
<evidence type="ECO:0000256" key="4">
    <source>
        <dbReference type="ARBA" id="ARBA00023014"/>
    </source>
</evidence>
<dbReference type="SFLD" id="SFLDG01072">
    <property type="entry name" value="dehydrogenase_like"/>
    <property type="match status" value="1"/>
</dbReference>
<dbReference type="AlphaFoldDB" id="A0A919SWW5"/>
<reference evidence="6" key="1">
    <citation type="submission" date="2021-03" db="EMBL/GenBank/DDBJ databases">
        <title>Whole genome shotgun sequence of Actinoplanes consettensis NBRC 14913.</title>
        <authorList>
            <person name="Komaki H."/>
            <person name="Tamura T."/>
        </authorList>
    </citation>
    <scope>NUCLEOTIDE SEQUENCE</scope>
    <source>
        <strain evidence="6">NBRC 14913</strain>
    </source>
</reference>
<dbReference type="InterPro" id="IPR013785">
    <property type="entry name" value="Aldolase_TIM"/>
</dbReference>
<gene>
    <name evidence="6" type="ORF">Aco04nite_68330</name>
</gene>
<keyword evidence="1" id="KW-0949">S-adenosyl-L-methionine</keyword>
<dbReference type="InterPro" id="IPR058240">
    <property type="entry name" value="rSAM_sf"/>
</dbReference>
<dbReference type="InterPro" id="IPR023867">
    <property type="entry name" value="Sulphatase_maturase_rSAM"/>
</dbReference>
<keyword evidence="2" id="KW-0479">Metal-binding</keyword>
<dbReference type="Pfam" id="PF04055">
    <property type="entry name" value="Radical_SAM"/>
    <property type="match status" value="1"/>
</dbReference>
<dbReference type="SFLD" id="SFLDG01386">
    <property type="entry name" value="main_SPASM_domain-containing"/>
    <property type="match status" value="1"/>
</dbReference>
<dbReference type="InterPro" id="IPR026335">
    <property type="entry name" value="rSAM_SPASM_FxsB"/>
</dbReference>
<dbReference type="GO" id="GO:0046872">
    <property type="term" value="F:metal ion binding"/>
    <property type="evidence" value="ECO:0007669"/>
    <property type="project" value="UniProtKB-KW"/>
</dbReference>
<dbReference type="NCBIfam" id="TIGR04269">
    <property type="entry name" value="SAM_SPASM_FxsB"/>
    <property type="match status" value="1"/>
</dbReference>
<sequence>MHGLCNLACDHCYVYELADQTWRDKPAFMAPGTVRHAAARIAEHAAEHSLGAVGIVLHGGEPLLMGAPRLRETLTVLDAAIAPVAWIDWRMQTNGILLTDEIGELLLEFGVKVGVSLDGDREANDRHRRYRHGGGSHPETLRGLALLRKPRFRELYAGLLCTIDVRNDPIAVYEALLAQEPPHVDLLLPHATWDEPPPYAQPGTTPYADWLLRVHDRWLADGRPVPIRSFDALHTIARGGRSETEAVGVDRGIVAVIETDGTWEQPDSMKVAFHGAAGTGRDVVTTSADELLDLPAMRHRQSGLAGLSATCRACPVVARCGGGLYAHRYRTGSGFDNPSVYCADLKGLITSMDSAPQPVGNGLPVLPDWVFDELASGGGGPLAIAYLTAAQESITRALLVAVAGHADETAARAWPLLADLDKQSPAAVRAVVTHPFVRTWAVQCLRDGHDTARLADVVAAVVIAAGTDAQVEVTPRNGQIHLPSIGTLTAPTPANVMITSRALTATGPLAAGTPAETLAGTSAQTPPGVAGVGGVVVGSGFAPVRTVEVDGRVLRLEDADPYRDCHEWPATGPLTDGDAEAWATSLTAAWRELSLDAPEQLAGLGELVTVVTPLVAAADGTLRSATSQQAFGALGIAATDDPAALAVMLVHEFQHAKLGAVLDLYDLVDPDSADPVTVGWRPDARPAELALQGTYAHLAVADIWRRRALRSAPGAAGYYTMYRDWTLHAADALRNGTALTERGRRFVDGIAATIARWPK</sequence>
<proteinExistence type="predicted"/>
<dbReference type="Gene3D" id="3.20.20.70">
    <property type="entry name" value="Aldolase class I"/>
    <property type="match status" value="1"/>
</dbReference>
<keyword evidence="3" id="KW-0408">Iron</keyword>
<dbReference type="SFLD" id="SFLDS00029">
    <property type="entry name" value="Radical_SAM"/>
    <property type="match status" value="1"/>
</dbReference>
<dbReference type="EMBL" id="BOQP01000040">
    <property type="protein sequence ID" value="GIM79987.1"/>
    <property type="molecule type" value="Genomic_DNA"/>
</dbReference>
<keyword evidence="4" id="KW-0411">Iron-sulfur</keyword>
<dbReference type="NCBIfam" id="TIGR04267">
    <property type="entry name" value="mod_HExxH"/>
    <property type="match status" value="1"/>
</dbReference>
<evidence type="ECO:0000313" key="6">
    <source>
        <dbReference type="EMBL" id="GIM79987.1"/>
    </source>
</evidence>
<accession>A0A919SWW5</accession>
<dbReference type="GO" id="GO:0016491">
    <property type="term" value="F:oxidoreductase activity"/>
    <property type="evidence" value="ECO:0007669"/>
    <property type="project" value="InterPro"/>
</dbReference>
<evidence type="ECO:0000259" key="5">
    <source>
        <dbReference type="PROSITE" id="PS51918"/>
    </source>
</evidence>
<dbReference type="PANTHER" id="PTHR43273:SF8">
    <property type="entry name" value="RADICAL SAM DOMAIN PROTEIN"/>
    <property type="match status" value="1"/>
</dbReference>
<dbReference type="InterPro" id="IPR007197">
    <property type="entry name" value="rSAM"/>
</dbReference>
<comment type="caution">
    <text evidence="6">The sequence shown here is derived from an EMBL/GenBank/DDBJ whole genome shotgun (WGS) entry which is preliminary data.</text>
</comment>
<evidence type="ECO:0000256" key="2">
    <source>
        <dbReference type="ARBA" id="ARBA00022723"/>
    </source>
</evidence>
<dbReference type="GO" id="GO:0051536">
    <property type="term" value="F:iron-sulfur cluster binding"/>
    <property type="evidence" value="ECO:0007669"/>
    <property type="project" value="UniProtKB-KW"/>
</dbReference>
<evidence type="ECO:0000313" key="7">
    <source>
        <dbReference type="Proteomes" id="UP000680865"/>
    </source>
</evidence>
<evidence type="ECO:0000256" key="3">
    <source>
        <dbReference type="ARBA" id="ARBA00023004"/>
    </source>
</evidence>
<dbReference type="PROSITE" id="PS51918">
    <property type="entry name" value="RADICAL_SAM"/>
    <property type="match status" value="1"/>
</dbReference>
<dbReference type="PANTHER" id="PTHR43273">
    <property type="entry name" value="ANAEROBIC SULFATASE-MATURATING ENZYME HOMOLOG ASLB-RELATED"/>
    <property type="match status" value="1"/>
</dbReference>
<organism evidence="6 7">
    <name type="scientific">Winogradskya consettensis</name>
    <dbReference type="NCBI Taxonomy" id="113560"/>
    <lineage>
        <taxon>Bacteria</taxon>
        <taxon>Bacillati</taxon>
        <taxon>Actinomycetota</taxon>
        <taxon>Actinomycetes</taxon>
        <taxon>Micromonosporales</taxon>
        <taxon>Micromonosporaceae</taxon>
        <taxon>Winogradskya</taxon>
    </lineage>
</organism>
<dbReference type="Proteomes" id="UP000680865">
    <property type="component" value="Unassembled WGS sequence"/>
</dbReference>
<name>A0A919SWW5_9ACTN</name>
<feature type="domain" description="Radical SAM core" evidence="5">
    <location>
        <begin position="1"/>
        <end position="228"/>
    </location>
</feature>
<keyword evidence="7" id="KW-1185">Reference proteome</keyword>
<dbReference type="SFLD" id="SFLDG01067">
    <property type="entry name" value="SPASM/twitch_domain_containing"/>
    <property type="match status" value="1"/>
</dbReference>
<dbReference type="CDD" id="cd01335">
    <property type="entry name" value="Radical_SAM"/>
    <property type="match status" value="1"/>
</dbReference>
<evidence type="ECO:0000256" key="1">
    <source>
        <dbReference type="ARBA" id="ARBA00022691"/>
    </source>
</evidence>
<dbReference type="InterPro" id="IPR026337">
    <property type="entry name" value="AKG_HExxH"/>
</dbReference>
<dbReference type="SUPFAM" id="SSF102114">
    <property type="entry name" value="Radical SAM enzymes"/>
    <property type="match status" value="1"/>
</dbReference>